<keyword evidence="3" id="KW-1185">Reference proteome</keyword>
<dbReference type="HOGENOM" id="CLU_3077354_0_0_12"/>
<dbReference type="EMBL" id="CP001440">
    <property type="protein sequence ID" value="ACN53000.1"/>
    <property type="molecule type" value="Genomic_DNA"/>
</dbReference>
<dbReference type="Proteomes" id="UP000006163">
    <property type="component" value="Plasmid VS116_lp28-3"/>
</dbReference>
<reference evidence="2 3" key="1">
    <citation type="journal article" date="2012" name="J. Bacteriol.">
        <title>Whole-Genome Sequences of Borrelia bissettii, Borrelia valaisiana, and Borrelia spielmanii.</title>
        <authorList>
            <person name="Schutzer S.E."/>
            <person name="Fraser-Liggett C.M."/>
            <person name="Qiu W.G."/>
            <person name="Kraiczy P."/>
            <person name="Mongodin E.F."/>
            <person name="Dunn J.J."/>
            <person name="Luft B.J."/>
            <person name="Casjens S.R."/>
        </authorList>
    </citation>
    <scope>NUCLEOTIDE SEQUENCE [LARGE SCALE GENOMIC DNA]</scope>
    <source>
        <strain evidence="2 3">VS116</strain>
        <plasmid evidence="2">VS116_lp28-3</plasmid>
    </source>
</reference>
<gene>
    <name evidence="2" type="ORF">BVAVS116_H0077</name>
</gene>
<name>C0R8Z2_BORVA</name>
<evidence type="ECO:0000256" key="1">
    <source>
        <dbReference type="SAM" id="Phobius"/>
    </source>
</evidence>
<protein>
    <submittedName>
        <fullName evidence="2">Uncharacterized protein</fullName>
    </submittedName>
</protein>
<keyword evidence="1" id="KW-0472">Membrane</keyword>
<dbReference type="AlphaFoldDB" id="C0R8Z2"/>
<keyword evidence="1" id="KW-0812">Transmembrane</keyword>
<feature type="transmembrane region" description="Helical" evidence="1">
    <location>
        <begin position="21"/>
        <end position="43"/>
    </location>
</feature>
<evidence type="ECO:0000313" key="2">
    <source>
        <dbReference type="EMBL" id="ACN53000.1"/>
    </source>
</evidence>
<evidence type="ECO:0000313" key="3">
    <source>
        <dbReference type="Proteomes" id="UP000006163"/>
    </source>
</evidence>
<geneLocation type="plasmid" evidence="2 3">
    <name>VS116_lp28-3</name>
</geneLocation>
<accession>C0R8Z2</accession>
<organism evidence="2 3">
    <name type="scientific">Borreliella valaisiana VS116</name>
    <dbReference type="NCBI Taxonomy" id="445987"/>
    <lineage>
        <taxon>Bacteria</taxon>
        <taxon>Pseudomonadati</taxon>
        <taxon>Spirochaetota</taxon>
        <taxon>Spirochaetia</taxon>
        <taxon>Spirochaetales</taxon>
        <taxon>Borreliaceae</taxon>
        <taxon>Borreliella</taxon>
    </lineage>
</organism>
<keyword evidence="2" id="KW-0614">Plasmid</keyword>
<proteinExistence type="predicted"/>
<keyword evidence="1" id="KW-1133">Transmembrane helix</keyword>
<sequence length="47" mass="5286">MSFSKGFRKINTPRTSTVTKIITAISLISFKFIRSSVILISIFNSSF</sequence>